<dbReference type="InterPro" id="IPR044841">
    <property type="entry name" value="LUX/BOA-like"/>
</dbReference>
<dbReference type="EMBL" id="KI630271">
    <property type="protein sequence ID" value="EYU42944.1"/>
    <property type="molecule type" value="Genomic_DNA"/>
</dbReference>
<evidence type="ECO:0008006" key="7">
    <source>
        <dbReference type="Google" id="ProtNLM"/>
    </source>
</evidence>
<dbReference type="Proteomes" id="UP000030748">
    <property type="component" value="Unassembled WGS sequence"/>
</dbReference>
<dbReference type="SUPFAM" id="SSF46689">
    <property type="entry name" value="Homeodomain-like"/>
    <property type="match status" value="1"/>
</dbReference>
<dbReference type="GO" id="GO:0003700">
    <property type="term" value="F:DNA-binding transcription factor activity"/>
    <property type="evidence" value="ECO:0000318"/>
    <property type="project" value="GO_Central"/>
</dbReference>
<dbReference type="Gene3D" id="1.10.10.60">
    <property type="entry name" value="Homeodomain-like"/>
    <property type="match status" value="1"/>
</dbReference>
<keyword evidence="3" id="KW-0539">Nucleus</keyword>
<dbReference type="InterPro" id="IPR009057">
    <property type="entry name" value="Homeodomain-like_sf"/>
</dbReference>
<organism evidence="5 6">
    <name type="scientific">Erythranthe guttata</name>
    <name type="common">Yellow monkey flower</name>
    <name type="synonym">Mimulus guttatus</name>
    <dbReference type="NCBI Taxonomy" id="4155"/>
    <lineage>
        <taxon>Eukaryota</taxon>
        <taxon>Viridiplantae</taxon>
        <taxon>Streptophyta</taxon>
        <taxon>Embryophyta</taxon>
        <taxon>Tracheophyta</taxon>
        <taxon>Spermatophyta</taxon>
        <taxon>Magnoliopsida</taxon>
        <taxon>eudicotyledons</taxon>
        <taxon>Gunneridae</taxon>
        <taxon>Pentapetalae</taxon>
        <taxon>asterids</taxon>
        <taxon>lamiids</taxon>
        <taxon>Lamiales</taxon>
        <taxon>Phrymaceae</taxon>
        <taxon>Erythranthe</taxon>
    </lineage>
</organism>
<dbReference type="GO" id="GO:0003677">
    <property type="term" value="F:DNA binding"/>
    <property type="evidence" value="ECO:0007669"/>
    <property type="project" value="InterPro"/>
</dbReference>
<dbReference type="eggNOG" id="KOG1601">
    <property type="taxonomic scope" value="Eukaryota"/>
</dbReference>
<dbReference type="PANTHER" id="PTHR31442:SF32">
    <property type="entry name" value="TWO-COMPONENT RESPONSE REGULATOR ORR21-LIKE"/>
    <property type="match status" value="1"/>
</dbReference>
<evidence type="ECO:0000256" key="1">
    <source>
        <dbReference type="ARBA" id="ARBA00023015"/>
    </source>
</evidence>
<dbReference type="STRING" id="4155.A0A022RSD3"/>
<dbReference type="PANTHER" id="PTHR31442">
    <property type="entry name" value="HOMEODOMAIN-LIKE SUPERFAMILY PROTEIN-RELATED"/>
    <property type="match status" value="1"/>
</dbReference>
<gene>
    <name evidence="5" type="ORF">MIMGU_mgv1a009412mg</name>
</gene>
<reference evidence="5 6" key="1">
    <citation type="journal article" date="2013" name="Proc. Natl. Acad. Sci. U.S.A.">
        <title>Fine-scale variation in meiotic recombination in Mimulus inferred from population shotgun sequencing.</title>
        <authorList>
            <person name="Hellsten U."/>
            <person name="Wright K.M."/>
            <person name="Jenkins J."/>
            <person name="Shu S."/>
            <person name="Yuan Y."/>
            <person name="Wessler S.R."/>
            <person name="Schmutz J."/>
            <person name="Willis J.H."/>
            <person name="Rokhsar D.S."/>
        </authorList>
    </citation>
    <scope>NUCLEOTIDE SEQUENCE [LARGE SCALE GENOMIC DNA]</scope>
    <source>
        <strain evidence="6">cv. DUN x IM62</strain>
    </source>
</reference>
<evidence type="ECO:0000313" key="5">
    <source>
        <dbReference type="EMBL" id="EYU42944.1"/>
    </source>
</evidence>
<feature type="compositionally biased region" description="Basic and acidic residues" evidence="4">
    <location>
        <begin position="181"/>
        <end position="191"/>
    </location>
</feature>
<keyword evidence="6" id="KW-1185">Reference proteome</keyword>
<sequence>MSNDDDPVVITRAIEQGAFLCIKKPVTMQIAGYLWQHVLSQKVSRLKENERVGDFIIEFGNQLDNAQEIQESKKNNVMNFINGSTSQNDSVLVKKKVWAEWSDELHQKFMVAAIELGDGRCYPKEILERMNVPELTRMQVASHLQKCRNAKWLPPGKRKSKQDNHNTETVTTAPKPKVGRSRTERFGSMPRLDDYTKSHLAQKYQQEMNNQEFAIDNPPMIESNNMHGNFNPGVEGYNSQLLLGHDNTNYPFALDNNDAFNMGQIGETFGIDDEQLIMYGFQNATPNSDDVTNSMGLGMDYNGSFQSLVLDADVNFNQMSIVGNAINEWGEGEESMKDEEIDG</sequence>
<protein>
    <recommendedName>
        <fullName evidence="7">HTH myb-type domain-containing protein</fullName>
    </recommendedName>
</protein>
<dbReference type="AlphaFoldDB" id="A0A022RSD3"/>
<dbReference type="InterPro" id="IPR006447">
    <property type="entry name" value="Myb_dom_plants"/>
</dbReference>
<feature type="region of interest" description="Disordered" evidence="4">
    <location>
        <begin position="152"/>
        <end position="191"/>
    </location>
</feature>
<evidence type="ECO:0000256" key="4">
    <source>
        <dbReference type="SAM" id="MobiDB-lite"/>
    </source>
</evidence>
<name>A0A022RSD3_ERYGU</name>
<dbReference type="GO" id="GO:0005634">
    <property type="term" value="C:nucleus"/>
    <property type="evidence" value="ECO:0000318"/>
    <property type="project" value="GO_Central"/>
</dbReference>
<dbReference type="NCBIfam" id="TIGR01557">
    <property type="entry name" value="myb_SHAQKYF"/>
    <property type="match status" value="1"/>
</dbReference>
<keyword evidence="1" id="KW-0805">Transcription regulation</keyword>
<evidence type="ECO:0000256" key="2">
    <source>
        <dbReference type="ARBA" id="ARBA00023163"/>
    </source>
</evidence>
<evidence type="ECO:0000313" key="6">
    <source>
        <dbReference type="Proteomes" id="UP000030748"/>
    </source>
</evidence>
<keyword evidence="2" id="KW-0804">Transcription</keyword>
<proteinExistence type="predicted"/>
<accession>A0A022RSD3</accession>
<evidence type="ECO:0000256" key="3">
    <source>
        <dbReference type="ARBA" id="ARBA00023242"/>
    </source>
</evidence>